<dbReference type="EMBL" id="CP012672">
    <property type="protein sequence ID" value="AUX37503.1"/>
    <property type="molecule type" value="Genomic_DNA"/>
</dbReference>
<reference evidence="2 3" key="1">
    <citation type="submission" date="2015-09" db="EMBL/GenBank/DDBJ databases">
        <title>Sorangium comparison.</title>
        <authorList>
            <person name="Zaburannyi N."/>
            <person name="Bunk B."/>
            <person name="Overmann J."/>
            <person name="Mueller R."/>
        </authorList>
    </citation>
    <scope>NUCLEOTIDE SEQUENCE [LARGE SCALE GENOMIC DNA]</scope>
    <source>
        <strain evidence="2 3">So ce836</strain>
    </source>
</reference>
<gene>
    <name evidence="2" type="ORF">SOCE836_097280</name>
</gene>
<protein>
    <submittedName>
        <fullName evidence="2">Uncharacterized protein</fullName>
    </submittedName>
</protein>
<accession>A0A4P2R647</accession>
<name>A0A4P2R647_SORCE</name>
<proteinExistence type="predicted"/>
<dbReference type="AlphaFoldDB" id="A0A4P2R647"/>
<feature type="compositionally biased region" description="Low complexity" evidence="1">
    <location>
        <begin position="13"/>
        <end position="31"/>
    </location>
</feature>
<organism evidence="2 3">
    <name type="scientific">Sorangium cellulosum</name>
    <name type="common">Polyangium cellulosum</name>
    <dbReference type="NCBI Taxonomy" id="56"/>
    <lineage>
        <taxon>Bacteria</taxon>
        <taxon>Pseudomonadati</taxon>
        <taxon>Myxococcota</taxon>
        <taxon>Polyangia</taxon>
        <taxon>Polyangiales</taxon>
        <taxon>Polyangiaceae</taxon>
        <taxon>Sorangium</taxon>
    </lineage>
</organism>
<feature type="compositionally biased region" description="Basic residues" evidence="1">
    <location>
        <begin position="45"/>
        <end position="55"/>
    </location>
</feature>
<evidence type="ECO:0000313" key="2">
    <source>
        <dbReference type="EMBL" id="AUX37503.1"/>
    </source>
</evidence>
<dbReference type="Proteomes" id="UP000295497">
    <property type="component" value="Chromosome"/>
</dbReference>
<evidence type="ECO:0000256" key="1">
    <source>
        <dbReference type="SAM" id="MobiDB-lite"/>
    </source>
</evidence>
<feature type="region of interest" description="Disordered" evidence="1">
    <location>
        <begin position="1"/>
        <end position="55"/>
    </location>
</feature>
<sequence>MLAIVSAMDGGMTFTSPSSTTLSTSSGSTESALLYPDTSTDASRSRRGPKRAPLR</sequence>
<evidence type="ECO:0000313" key="3">
    <source>
        <dbReference type="Proteomes" id="UP000295497"/>
    </source>
</evidence>